<evidence type="ECO:0000256" key="1">
    <source>
        <dbReference type="SAM" id="Phobius"/>
    </source>
</evidence>
<feature type="transmembrane region" description="Helical" evidence="1">
    <location>
        <begin position="12"/>
        <end position="32"/>
    </location>
</feature>
<reference evidence="2 3" key="1">
    <citation type="submission" date="2016-10" db="EMBL/GenBank/DDBJ databases">
        <authorList>
            <person name="de Groot N.N."/>
        </authorList>
    </citation>
    <scope>NUCLEOTIDE SEQUENCE [LARGE SCALE GENOMIC DNA]</scope>
    <source>
        <strain evidence="2 3">DSM 15893</strain>
    </source>
</reference>
<dbReference type="Gene3D" id="1.20.120.1220">
    <property type="match status" value="1"/>
</dbReference>
<evidence type="ECO:0000313" key="2">
    <source>
        <dbReference type="EMBL" id="SFO86864.1"/>
    </source>
</evidence>
<evidence type="ECO:0000313" key="3">
    <source>
        <dbReference type="Proteomes" id="UP000182692"/>
    </source>
</evidence>
<feature type="transmembrane region" description="Helical" evidence="1">
    <location>
        <begin position="85"/>
        <end position="103"/>
    </location>
</feature>
<feature type="transmembrane region" description="Helical" evidence="1">
    <location>
        <begin position="52"/>
        <end position="73"/>
    </location>
</feature>
<accession>A0A1I5KP86</accession>
<dbReference type="Proteomes" id="UP000182692">
    <property type="component" value="Unassembled WGS sequence"/>
</dbReference>
<dbReference type="STRING" id="1121869.SAMN03084138_00693"/>
<dbReference type="AlphaFoldDB" id="A0A1I5KP86"/>
<keyword evidence="1" id="KW-1133">Transmembrane helix</keyword>
<proteinExistence type="predicted"/>
<name>A0A1I5KP86_9GAMM</name>
<sequence>MLMSVKNHLLSLHFYQSISVLLFGLILFRFGILAAGDSKLLAVYSIVIDPSYFQLSLILTGIIGGVLATVILIRKKISYNKPDDGVPYGIPIVISGLMGIYLSKLS</sequence>
<organism evidence="2 3">
    <name type="scientific">Enterovibrio norvegicus DSM 15893</name>
    <dbReference type="NCBI Taxonomy" id="1121869"/>
    <lineage>
        <taxon>Bacteria</taxon>
        <taxon>Pseudomonadati</taxon>
        <taxon>Pseudomonadota</taxon>
        <taxon>Gammaproteobacteria</taxon>
        <taxon>Vibrionales</taxon>
        <taxon>Vibrionaceae</taxon>
        <taxon>Enterovibrio</taxon>
    </lineage>
</organism>
<gene>
    <name evidence="2" type="ORF">SAMN03084138_00693</name>
</gene>
<keyword evidence="1" id="KW-0812">Transmembrane</keyword>
<protein>
    <submittedName>
        <fullName evidence="2">Prepilin peptidase CpaA</fullName>
    </submittedName>
</protein>
<keyword evidence="1" id="KW-0472">Membrane</keyword>
<dbReference type="EMBL" id="FOWR01000004">
    <property type="protein sequence ID" value="SFO86864.1"/>
    <property type="molecule type" value="Genomic_DNA"/>
</dbReference>